<feature type="compositionally biased region" description="Basic and acidic residues" evidence="1">
    <location>
        <begin position="94"/>
        <end position="106"/>
    </location>
</feature>
<gene>
    <name evidence="2" type="ORF">PG993_006333</name>
</gene>
<evidence type="ECO:0000256" key="1">
    <source>
        <dbReference type="SAM" id="MobiDB-lite"/>
    </source>
</evidence>
<reference evidence="2 3" key="1">
    <citation type="submission" date="2023-01" db="EMBL/GenBank/DDBJ databases">
        <title>Analysis of 21 Apiospora genomes using comparative genomics revels a genus with tremendous synthesis potential of carbohydrate active enzymes and secondary metabolites.</title>
        <authorList>
            <person name="Sorensen T."/>
        </authorList>
    </citation>
    <scope>NUCLEOTIDE SEQUENCE [LARGE SCALE GENOMIC DNA]</scope>
    <source>
        <strain evidence="2 3">CBS 33761</strain>
    </source>
</reference>
<dbReference type="EMBL" id="JAQQWK010000005">
    <property type="protein sequence ID" value="KAK8041810.1"/>
    <property type="molecule type" value="Genomic_DNA"/>
</dbReference>
<organism evidence="2 3">
    <name type="scientific">Apiospora rasikravindrae</name>
    <dbReference type="NCBI Taxonomy" id="990691"/>
    <lineage>
        <taxon>Eukaryota</taxon>
        <taxon>Fungi</taxon>
        <taxon>Dikarya</taxon>
        <taxon>Ascomycota</taxon>
        <taxon>Pezizomycotina</taxon>
        <taxon>Sordariomycetes</taxon>
        <taxon>Xylariomycetidae</taxon>
        <taxon>Amphisphaeriales</taxon>
        <taxon>Apiosporaceae</taxon>
        <taxon>Apiospora</taxon>
    </lineage>
</organism>
<dbReference type="Proteomes" id="UP001444661">
    <property type="component" value="Unassembled WGS sequence"/>
</dbReference>
<sequence>MATKSDPAAEAKLVKQEVPANGEWSEEQLEEGLKHLKLLHIKCRELRSSLPRMLEPLSTHSANNEELAIAFTKSIHTSSRELANFRTLYQSNESKEVLEHANKSRAADPTNIKPWRPKDHPDWLELDQ</sequence>
<evidence type="ECO:0000313" key="2">
    <source>
        <dbReference type="EMBL" id="KAK8041810.1"/>
    </source>
</evidence>
<feature type="compositionally biased region" description="Basic and acidic residues" evidence="1">
    <location>
        <begin position="116"/>
        <end position="128"/>
    </location>
</feature>
<name>A0ABR1T775_9PEZI</name>
<accession>A0ABR1T775</accession>
<proteinExistence type="predicted"/>
<protein>
    <submittedName>
        <fullName evidence="2">Uncharacterized protein</fullName>
    </submittedName>
</protein>
<comment type="caution">
    <text evidence="2">The sequence shown here is derived from an EMBL/GenBank/DDBJ whole genome shotgun (WGS) entry which is preliminary data.</text>
</comment>
<keyword evidence="3" id="KW-1185">Reference proteome</keyword>
<feature type="region of interest" description="Disordered" evidence="1">
    <location>
        <begin position="94"/>
        <end position="128"/>
    </location>
</feature>
<evidence type="ECO:0000313" key="3">
    <source>
        <dbReference type="Proteomes" id="UP001444661"/>
    </source>
</evidence>